<dbReference type="Proteomes" id="UP000199144">
    <property type="component" value="Unassembled WGS sequence"/>
</dbReference>
<dbReference type="EMBL" id="FOTQ01000001">
    <property type="protein sequence ID" value="SFL49725.1"/>
    <property type="molecule type" value="Genomic_DNA"/>
</dbReference>
<keyword evidence="3" id="KW-1185">Reference proteome</keyword>
<dbReference type="AlphaFoldDB" id="A0A1I4I639"/>
<keyword evidence="1" id="KW-0472">Membrane</keyword>
<evidence type="ECO:0000313" key="2">
    <source>
        <dbReference type="EMBL" id="SFL49725.1"/>
    </source>
</evidence>
<sequence length="189" mass="21079">MNALVRFGAVGAENWHSLRAEASDGGYAVSESDGKFRHTSRNEAILRFFGILIVLGALVQWTFPDANFAGDPVTSKALLSIAFALVGLAVYSFATRGHRSEIRFDPRKNELVVSALNRQDRHKAVKRVPLRNVKSIYVRRSDMPPGMAALRIRFNNSPNEITAIRGTDTEIEMLHSLLCRDIRMARKLG</sequence>
<evidence type="ECO:0000256" key="1">
    <source>
        <dbReference type="SAM" id="Phobius"/>
    </source>
</evidence>
<keyword evidence="1" id="KW-1133">Transmembrane helix</keyword>
<reference evidence="2 3" key="1">
    <citation type="submission" date="2016-10" db="EMBL/GenBank/DDBJ databases">
        <authorList>
            <person name="de Groot N.N."/>
        </authorList>
    </citation>
    <scope>NUCLEOTIDE SEQUENCE [LARGE SCALE GENOMIC DNA]</scope>
    <source>
        <strain evidence="2 3">DSM 15283</strain>
    </source>
</reference>
<dbReference type="RefSeq" id="WP_093090457.1">
    <property type="nucleotide sequence ID" value="NZ_FOTQ01000001.1"/>
</dbReference>
<proteinExistence type="predicted"/>
<protein>
    <submittedName>
        <fullName evidence="2">Uncharacterized protein</fullName>
    </submittedName>
</protein>
<accession>A0A1I4I639</accession>
<dbReference type="OrthoDB" id="7838190at2"/>
<evidence type="ECO:0000313" key="3">
    <source>
        <dbReference type="Proteomes" id="UP000199144"/>
    </source>
</evidence>
<gene>
    <name evidence="2" type="ORF">SAMN04488042_101445</name>
</gene>
<keyword evidence="1" id="KW-0812">Transmembrane</keyword>
<name>A0A1I4I639_9RHOB</name>
<feature type="transmembrane region" description="Helical" evidence="1">
    <location>
        <begin position="44"/>
        <end position="63"/>
    </location>
</feature>
<organism evidence="2 3">
    <name type="scientific">Shimia aestuarii</name>
    <dbReference type="NCBI Taxonomy" id="254406"/>
    <lineage>
        <taxon>Bacteria</taxon>
        <taxon>Pseudomonadati</taxon>
        <taxon>Pseudomonadota</taxon>
        <taxon>Alphaproteobacteria</taxon>
        <taxon>Rhodobacterales</taxon>
        <taxon>Roseobacteraceae</taxon>
    </lineage>
</organism>
<feature type="transmembrane region" description="Helical" evidence="1">
    <location>
        <begin position="75"/>
        <end position="94"/>
    </location>
</feature>